<feature type="domain" description="HTH lacI-type" evidence="4">
    <location>
        <begin position="1"/>
        <end position="54"/>
    </location>
</feature>
<accession>A0A9Q9CGS8</accession>
<gene>
    <name evidence="5" type="ORF">J0J70_01295</name>
</gene>
<dbReference type="GO" id="GO:0003700">
    <property type="term" value="F:DNA-binding transcription factor activity"/>
    <property type="evidence" value="ECO:0007669"/>
    <property type="project" value="TreeGrafter"/>
</dbReference>
<evidence type="ECO:0000256" key="2">
    <source>
        <dbReference type="ARBA" id="ARBA00023125"/>
    </source>
</evidence>
<keyword evidence="2 5" id="KW-0238">DNA-binding</keyword>
<dbReference type="AlphaFoldDB" id="A0A9Q9CGS8"/>
<evidence type="ECO:0000313" key="5">
    <source>
        <dbReference type="EMBL" id="UUF08689.1"/>
    </source>
</evidence>
<keyword evidence="3" id="KW-0804">Transcription</keyword>
<dbReference type="CDD" id="cd01392">
    <property type="entry name" value="HTH_LacI"/>
    <property type="match status" value="1"/>
</dbReference>
<keyword evidence="1" id="KW-0805">Transcription regulation</keyword>
<dbReference type="GO" id="GO:0000976">
    <property type="term" value="F:transcription cis-regulatory region binding"/>
    <property type="evidence" value="ECO:0007669"/>
    <property type="project" value="TreeGrafter"/>
</dbReference>
<dbReference type="PANTHER" id="PTHR30146">
    <property type="entry name" value="LACI-RELATED TRANSCRIPTIONAL REPRESSOR"/>
    <property type="match status" value="1"/>
</dbReference>
<dbReference type="Pfam" id="PF13377">
    <property type="entry name" value="Peripla_BP_3"/>
    <property type="match status" value="1"/>
</dbReference>
<dbReference type="Gene3D" id="1.10.260.40">
    <property type="entry name" value="lambda repressor-like DNA-binding domains"/>
    <property type="match status" value="1"/>
</dbReference>
<evidence type="ECO:0000259" key="4">
    <source>
        <dbReference type="PROSITE" id="PS50932"/>
    </source>
</evidence>
<dbReference type="PANTHER" id="PTHR30146:SF146">
    <property type="entry name" value="HTH-TYPE TRANSCRIPTIONAL REGULATOR TRER"/>
    <property type="match status" value="1"/>
</dbReference>
<protein>
    <submittedName>
        <fullName evidence="5">LacI family DNA-binding transcriptional regulator</fullName>
    </submittedName>
</protein>
<dbReference type="SUPFAM" id="SSF47413">
    <property type="entry name" value="lambda repressor-like DNA-binding domains"/>
    <property type="match status" value="1"/>
</dbReference>
<dbReference type="SMART" id="SM00354">
    <property type="entry name" value="HTH_LACI"/>
    <property type="match status" value="1"/>
</dbReference>
<organism evidence="5 6">
    <name type="scientific">Turicibacter bilis</name>
    <dbReference type="NCBI Taxonomy" id="2735723"/>
    <lineage>
        <taxon>Bacteria</taxon>
        <taxon>Bacillati</taxon>
        <taxon>Bacillota</taxon>
        <taxon>Erysipelotrichia</taxon>
        <taxon>Erysipelotrichales</taxon>
        <taxon>Turicibacteraceae</taxon>
        <taxon>Turicibacter</taxon>
    </lineage>
</organism>
<dbReference type="RefSeq" id="WP_212724860.1">
    <property type="nucleotide sequence ID" value="NZ_CP071250.1"/>
</dbReference>
<dbReference type="CDD" id="cd01542">
    <property type="entry name" value="PBP1_TreR-like"/>
    <property type="match status" value="1"/>
</dbReference>
<proteinExistence type="predicted"/>
<dbReference type="PROSITE" id="PS50932">
    <property type="entry name" value="HTH_LACI_2"/>
    <property type="match status" value="1"/>
</dbReference>
<sequence length="329" mass="36818">MNIIEIAKLAGVSKSTVSRYLNDGYVSEEASEKIKEVIEQTGFVPRRQAQAMRSQKTNLIGIIVPKISTETAARVIEGITNELSNAGYEVLIGNTSQSIEKEFDYLKVFKNQVDGIIFMATEITPKHYELFEQLHIPIVVVAQKVKDYPCIVHDDYHASKDAINYLIDKGHRSIGFIGVGEYDVAVGVERKKGYLDALEEQKIEVQSEYIQIGDFSHESGFNLTKHLMSLPKPPSAIFAVTDNLAIGCMEYLKENGYKIPDDVAVMGLGDIKIAAYMTPGLTTIHYHFQTMGAKSANLLMQLIQSGKESSKNYESNFIFNYRLIERDSV</sequence>
<reference evidence="5" key="1">
    <citation type="submission" date="2021-03" db="EMBL/GenBank/DDBJ databases">
        <title>Comparative Genomics and Metabolomics in the genus Turicibacter.</title>
        <authorList>
            <person name="Maki J."/>
            <person name="Looft T."/>
        </authorList>
    </citation>
    <scope>NUCLEOTIDE SEQUENCE</scope>
    <source>
        <strain evidence="5">ISU324</strain>
    </source>
</reference>
<dbReference type="EMBL" id="CP071250">
    <property type="protein sequence ID" value="UUF08689.1"/>
    <property type="molecule type" value="Genomic_DNA"/>
</dbReference>
<dbReference type="Proteomes" id="UP001058072">
    <property type="component" value="Chromosome"/>
</dbReference>
<dbReference type="InterPro" id="IPR028082">
    <property type="entry name" value="Peripla_BP_I"/>
</dbReference>
<name>A0A9Q9CGS8_9FIRM</name>
<dbReference type="InterPro" id="IPR046335">
    <property type="entry name" value="LacI/GalR-like_sensor"/>
</dbReference>
<dbReference type="InterPro" id="IPR000843">
    <property type="entry name" value="HTH_LacI"/>
</dbReference>
<evidence type="ECO:0000256" key="1">
    <source>
        <dbReference type="ARBA" id="ARBA00023015"/>
    </source>
</evidence>
<dbReference type="PROSITE" id="PS00356">
    <property type="entry name" value="HTH_LACI_1"/>
    <property type="match status" value="1"/>
</dbReference>
<dbReference type="Gene3D" id="3.40.50.2300">
    <property type="match status" value="2"/>
</dbReference>
<dbReference type="InterPro" id="IPR010982">
    <property type="entry name" value="Lambda_DNA-bd_dom_sf"/>
</dbReference>
<dbReference type="Pfam" id="PF00356">
    <property type="entry name" value="LacI"/>
    <property type="match status" value="1"/>
</dbReference>
<dbReference type="SUPFAM" id="SSF53822">
    <property type="entry name" value="Periplasmic binding protein-like I"/>
    <property type="match status" value="1"/>
</dbReference>
<evidence type="ECO:0000313" key="6">
    <source>
        <dbReference type="Proteomes" id="UP001058072"/>
    </source>
</evidence>
<evidence type="ECO:0000256" key="3">
    <source>
        <dbReference type="ARBA" id="ARBA00023163"/>
    </source>
</evidence>